<evidence type="ECO:0000313" key="2">
    <source>
        <dbReference type="EMBL" id="MDT0631391.1"/>
    </source>
</evidence>
<reference evidence="2 3" key="1">
    <citation type="submission" date="2023-09" db="EMBL/GenBank/DDBJ databases">
        <authorList>
            <person name="Rey-Velasco X."/>
        </authorList>
    </citation>
    <scope>NUCLEOTIDE SEQUENCE [LARGE SCALE GENOMIC DNA]</scope>
    <source>
        <strain evidence="2 3">F394</strain>
    </source>
</reference>
<dbReference type="Proteomes" id="UP001267426">
    <property type="component" value="Unassembled WGS sequence"/>
</dbReference>
<comment type="caution">
    <text evidence="2">The sequence shown here is derived from an EMBL/GenBank/DDBJ whole genome shotgun (WGS) entry which is preliminary data.</text>
</comment>
<dbReference type="CDD" id="cd10035">
    <property type="entry name" value="UDG_like"/>
    <property type="match status" value="1"/>
</dbReference>
<keyword evidence="3" id="KW-1185">Reference proteome</keyword>
<feature type="domain" description="Uracil-DNA glycosylase-like" evidence="1">
    <location>
        <begin position="69"/>
        <end position="199"/>
    </location>
</feature>
<accession>A0ABU3BQ26</accession>
<evidence type="ECO:0000313" key="3">
    <source>
        <dbReference type="Proteomes" id="UP001267426"/>
    </source>
</evidence>
<proteinExistence type="predicted"/>
<gene>
    <name evidence="2" type="ORF">RM540_06470</name>
</gene>
<dbReference type="EMBL" id="JAVRHT010000011">
    <property type="protein sequence ID" value="MDT0631391.1"/>
    <property type="molecule type" value="Genomic_DNA"/>
</dbReference>
<dbReference type="InterPro" id="IPR005122">
    <property type="entry name" value="Uracil-DNA_glycosylase-like"/>
</dbReference>
<dbReference type="Pfam" id="PF03167">
    <property type="entry name" value="UDG"/>
    <property type="match status" value="1"/>
</dbReference>
<dbReference type="SUPFAM" id="SSF52141">
    <property type="entry name" value="Uracil-DNA glycosylase-like"/>
    <property type="match status" value="1"/>
</dbReference>
<dbReference type="InterPro" id="IPR036895">
    <property type="entry name" value="Uracil-DNA_glycosylase-like_sf"/>
</dbReference>
<organism evidence="2 3">
    <name type="scientific">Rubrivirga litoralis</name>
    <dbReference type="NCBI Taxonomy" id="3075598"/>
    <lineage>
        <taxon>Bacteria</taxon>
        <taxon>Pseudomonadati</taxon>
        <taxon>Rhodothermota</taxon>
        <taxon>Rhodothermia</taxon>
        <taxon>Rhodothermales</taxon>
        <taxon>Rubricoccaceae</taxon>
        <taxon>Rubrivirga</taxon>
    </lineage>
</organism>
<dbReference type="RefSeq" id="WP_311662734.1">
    <property type="nucleotide sequence ID" value="NZ_JAVRHT010000011.1"/>
</dbReference>
<name>A0ABU3BQ26_9BACT</name>
<protein>
    <submittedName>
        <fullName evidence="2">Uracil-DNA glycosylase</fullName>
    </submittedName>
</protein>
<sequence length="230" mass="24752">MPADWTDRLWAAYERDLFAAPPADRLFNPYRDEDPEHDAAGPAGGAAATRRANLRAALDAVAGAAPGGRPDVLVVAEAPGPWGCRFSGVPFTNERQLLDPAFPVDGRPSSARFAATGEPIKEYSGSIYWGAMLPHWGRFWTWNAVPLHPHKAGEPLTIRTPGVREVRRWHGLLAETVDALRPARVVAVGRKAEGALQEVGAGPVYVRHPSQGGATRFREGIAALWAGLDG</sequence>
<evidence type="ECO:0000259" key="1">
    <source>
        <dbReference type="Pfam" id="PF03167"/>
    </source>
</evidence>
<dbReference type="Gene3D" id="3.40.470.10">
    <property type="entry name" value="Uracil-DNA glycosylase-like domain"/>
    <property type="match status" value="1"/>
</dbReference>